<keyword evidence="1" id="KW-0282">Flagellum</keyword>
<evidence type="ECO:0000313" key="1">
    <source>
        <dbReference type="EMBL" id="SMC39859.1"/>
    </source>
</evidence>
<protein>
    <submittedName>
        <fullName evidence="1">Flagellar protein FlaG</fullName>
    </submittedName>
</protein>
<reference evidence="1 2" key="1">
    <citation type="submission" date="2017-04" db="EMBL/GenBank/DDBJ databases">
        <authorList>
            <person name="Afonso C.L."/>
            <person name="Miller P.J."/>
            <person name="Scott M.A."/>
            <person name="Spackman E."/>
            <person name="Goraichik I."/>
            <person name="Dimitrov K.M."/>
            <person name="Suarez D.L."/>
            <person name="Swayne D.E."/>
        </authorList>
    </citation>
    <scope>NUCLEOTIDE SEQUENCE [LARGE SCALE GENOMIC DNA]</scope>
    <source>
        <strain evidence="1 2">DSM 5090</strain>
    </source>
</reference>
<evidence type="ECO:0000313" key="2">
    <source>
        <dbReference type="Proteomes" id="UP000192738"/>
    </source>
</evidence>
<name>A0A1W1YUK1_9FIRM</name>
<dbReference type="AlphaFoldDB" id="A0A1W1YUK1"/>
<dbReference type="Pfam" id="PF03646">
    <property type="entry name" value="FlaG"/>
    <property type="match status" value="1"/>
</dbReference>
<dbReference type="Gene3D" id="3.30.160.170">
    <property type="entry name" value="FlaG-like"/>
    <property type="match status" value="1"/>
</dbReference>
<dbReference type="EMBL" id="FWXI01000002">
    <property type="protein sequence ID" value="SMC39859.1"/>
    <property type="molecule type" value="Genomic_DNA"/>
</dbReference>
<organism evidence="1 2">
    <name type="scientific">Sporomusa malonica</name>
    <dbReference type="NCBI Taxonomy" id="112901"/>
    <lineage>
        <taxon>Bacteria</taxon>
        <taxon>Bacillati</taxon>
        <taxon>Bacillota</taxon>
        <taxon>Negativicutes</taxon>
        <taxon>Selenomonadales</taxon>
        <taxon>Sporomusaceae</taxon>
        <taxon>Sporomusa</taxon>
    </lineage>
</organism>
<dbReference type="SUPFAM" id="SSF160214">
    <property type="entry name" value="FlaG-like"/>
    <property type="match status" value="1"/>
</dbReference>
<dbReference type="InterPro" id="IPR005186">
    <property type="entry name" value="FlaG"/>
</dbReference>
<keyword evidence="2" id="KW-1185">Reference proteome</keyword>
<dbReference type="InterPro" id="IPR035924">
    <property type="entry name" value="FlaG-like_sf"/>
</dbReference>
<proteinExistence type="predicted"/>
<dbReference type="STRING" id="112901.SAMN04488500_102218"/>
<gene>
    <name evidence="1" type="ORF">SAMN04488500_102218</name>
</gene>
<dbReference type="PANTHER" id="PTHR37166:SF1">
    <property type="entry name" value="PROTEIN FLAG"/>
    <property type="match status" value="1"/>
</dbReference>
<keyword evidence="1" id="KW-0969">Cilium</keyword>
<keyword evidence="1" id="KW-0966">Cell projection</keyword>
<sequence>MLIMEVNTGTAVTYPSIKTVGSSLTEQASTEVGVKNPDNIKSNAEDINKEDLSKMTGELNKFMQLINADLKFVLHEKTHRMIVQVVDSKEQKVLKEFPPHELLDTIAAIQEYVGVLLDKKV</sequence>
<dbReference type="Proteomes" id="UP000192738">
    <property type="component" value="Unassembled WGS sequence"/>
</dbReference>
<accession>A0A1W1YUK1</accession>
<dbReference type="PANTHER" id="PTHR37166">
    <property type="entry name" value="PROTEIN FLAG"/>
    <property type="match status" value="1"/>
</dbReference>